<sequence length="707" mass="79176">MFFSVQHLVGSDAKFALIWRAATSGSTRKLPRRAILSISVPNICREILNFIPEGAYSDGEASSKFSLYLLGQLLYGTVLIYDRQLTLLQKHVRWAYENCKRLRMEGSLPQRYKGAPSSAIKGARRSAVVEEPRIDIDVTEQPERRFVGLARLSEITMTESQPVIWKREDLFQDEAVQAPVQISKERFIDWNEQRSSNSKDSLKTALVVKKEPATVEAASVTEELPPFPPLEVFQNMDRESFLAVTQPTFDAGGEERRESITNERSLVDAQPPSENEPLLKRPTLDNGRLLSSSGESEESTNPSLELPSLDENLEIVQPSPRTRRKPLQSIDTNGTTTPLMSMKEMQMDYSSLVKTVDELRSGIPVAVDRHPSLHELLLPYPAYAGKKFPKECIGLYRSRFCDKMTFKQAITENLHEPINRGDASILWHYSSTDQSSKESSEQQRTPGIAYALYDTPERVRAAGSGHEDTSDRRYSHDQFPVHLTPGSFKLLKTPGRELPLAEVNQGDVARPRDSDIGRGDAAHSTDSRTSLGDLSLLANTGEASQLAADATLQESGLRKESRSSYLEQARRLTGWTDESGRPSSVQLRDSSQGGKVTQLRDTSEKLRSLSSSDSWTITSVEELLVRRVRETNKFVPLSSIIPTATTLKRRAAAVFSTLLNLIRKSSVEARQMEPYGEIWIRNHSVRSSSDFDFDALASTSQPFQLYC</sequence>
<dbReference type="GO" id="GO:0005634">
    <property type="term" value="C:nucleus"/>
    <property type="evidence" value="ECO:0007669"/>
    <property type="project" value="UniProtKB-SubCell"/>
</dbReference>
<dbReference type="GO" id="GO:0051177">
    <property type="term" value="P:meiotic sister chromatid cohesion"/>
    <property type="evidence" value="ECO:0007669"/>
    <property type="project" value="TreeGrafter"/>
</dbReference>
<keyword evidence="7" id="KW-1185">Reference proteome</keyword>
<feature type="region of interest" description="Disordered" evidence="3">
    <location>
        <begin position="499"/>
        <end position="528"/>
    </location>
</feature>
<evidence type="ECO:0000259" key="4">
    <source>
        <dbReference type="Pfam" id="PF04824"/>
    </source>
</evidence>
<dbReference type="Pfam" id="PF04825">
    <property type="entry name" value="Rad21_Rec8_N"/>
    <property type="match status" value="1"/>
</dbReference>
<feature type="domain" description="Rad21/Rec8-like protein C-terminal eukaryotic" evidence="4">
    <location>
        <begin position="638"/>
        <end position="681"/>
    </location>
</feature>
<gene>
    <name evidence="6" type="ORF">CYNAS_LOCUS21918</name>
</gene>
<feature type="compositionally biased region" description="Polar residues" evidence="3">
    <location>
        <begin position="581"/>
        <end position="595"/>
    </location>
</feature>
<dbReference type="GO" id="GO:0006302">
    <property type="term" value="P:double-strand break repair"/>
    <property type="evidence" value="ECO:0007669"/>
    <property type="project" value="TreeGrafter"/>
</dbReference>
<dbReference type="InterPro" id="IPR006910">
    <property type="entry name" value="Rad21_Rec8_N"/>
</dbReference>
<feature type="region of interest" description="Disordered" evidence="3">
    <location>
        <begin position="248"/>
        <end position="337"/>
    </location>
</feature>
<feature type="region of interest" description="Disordered" evidence="3">
    <location>
        <begin position="431"/>
        <end position="456"/>
    </location>
</feature>
<dbReference type="AlphaFoldDB" id="A0AA36MH51"/>
<keyword evidence="2" id="KW-0539">Nucleus</keyword>
<dbReference type="InterPro" id="IPR039781">
    <property type="entry name" value="Rad21/Rec8-like"/>
</dbReference>
<evidence type="ECO:0000256" key="2">
    <source>
        <dbReference type="ARBA" id="ARBA00023242"/>
    </source>
</evidence>
<evidence type="ECO:0000256" key="3">
    <source>
        <dbReference type="SAM" id="MobiDB-lite"/>
    </source>
</evidence>
<dbReference type="GO" id="GO:0003682">
    <property type="term" value="F:chromatin binding"/>
    <property type="evidence" value="ECO:0007669"/>
    <property type="project" value="TreeGrafter"/>
</dbReference>
<feature type="region of interest" description="Disordered" evidence="3">
    <location>
        <begin position="573"/>
        <end position="603"/>
    </location>
</feature>
<reference evidence="6" key="1">
    <citation type="submission" date="2023-07" db="EMBL/GenBank/DDBJ databases">
        <authorList>
            <consortium name="CYATHOMIX"/>
        </authorList>
    </citation>
    <scope>NUCLEOTIDE SEQUENCE</scope>
    <source>
        <strain evidence="6">N/A</strain>
    </source>
</reference>
<evidence type="ECO:0000259" key="5">
    <source>
        <dbReference type="Pfam" id="PF04825"/>
    </source>
</evidence>
<dbReference type="EMBL" id="CATQJL010000326">
    <property type="protein sequence ID" value="CAJ0609935.1"/>
    <property type="molecule type" value="Genomic_DNA"/>
</dbReference>
<evidence type="ECO:0000256" key="1">
    <source>
        <dbReference type="ARBA" id="ARBA00004123"/>
    </source>
</evidence>
<evidence type="ECO:0008006" key="8">
    <source>
        <dbReference type="Google" id="ProtNLM"/>
    </source>
</evidence>
<dbReference type="GO" id="GO:0030893">
    <property type="term" value="C:meiotic cohesin complex"/>
    <property type="evidence" value="ECO:0007669"/>
    <property type="project" value="TreeGrafter"/>
</dbReference>
<comment type="caution">
    <text evidence="6">The sequence shown here is derived from an EMBL/GenBank/DDBJ whole genome shotgun (WGS) entry which is preliminary data.</text>
</comment>
<feature type="compositionally biased region" description="Basic and acidic residues" evidence="3">
    <location>
        <begin position="509"/>
        <end position="526"/>
    </location>
</feature>
<accession>A0AA36MH51</accession>
<dbReference type="PANTHER" id="PTHR12585">
    <property type="entry name" value="SCC1 / RAD21 FAMILY MEMBER"/>
    <property type="match status" value="1"/>
</dbReference>
<dbReference type="Pfam" id="PF04824">
    <property type="entry name" value="Rad21_Rec8"/>
    <property type="match status" value="1"/>
</dbReference>
<evidence type="ECO:0000313" key="7">
    <source>
        <dbReference type="Proteomes" id="UP001176961"/>
    </source>
</evidence>
<name>A0AA36MH51_CYLNA</name>
<dbReference type="InterPro" id="IPR006909">
    <property type="entry name" value="Rad21/Rec8_C_eu"/>
</dbReference>
<comment type="subcellular location">
    <subcellularLocation>
        <location evidence="1">Nucleus</location>
    </subcellularLocation>
</comment>
<evidence type="ECO:0000313" key="6">
    <source>
        <dbReference type="EMBL" id="CAJ0609935.1"/>
    </source>
</evidence>
<feature type="domain" description="Rad21/Rec8-like protein N-terminal" evidence="5">
    <location>
        <begin position="1"/>
        <end position="101"/>
    </location>
</feature>
<proteinExistence type="predicted"/>
<dbReference type="Proteomes" id="UP001176961">
    <property type="component" value="Unassembled WGS sequence"/>
</dbReference>
<dbReference type="PANTHER" id="PTHR12585:SF27">
    <property type="entry name" value="MEIOTIC RECOMBINATION PROTEIN REC8 HOMOLOG"/>
    <property type="match status" value="1"/>
</dbReference>
<organism evidence="6 7">
    <name type="scientific">Cylicocyclus nassatus</name>
    <name type="common">Nematode worm</name>
    <dbReference type="NCBI Taxonomy" id="53992"/>
    <lineage>
        <taxon>Eukaryota</taxon>
        <taxon>Metazoa</taxon>
        <taxon>Ecdysozoa</taxon>
        <taxon>Nematoda</taxon>
        <taxon>Chromadorea</taxon>
        <taxon>Rhabditida</taxon>
        <taxon>Rhabditina</taxon>
        <taxon>Rhabditomorpha</taxon>
        <taxon>Strongyloidea</taxon>
        <taxon>Strongylidae</taxon>
        <taxon>Cylicocyclus</taxon>
    </lineage>
</organism>
<protein>
    <recommendedName>
        <fullName evidence="8">Rad21/Rec8-like protein N-terminal domain-containing protein</fullName>
    </recommendedName>
</protein>